<accession>A0A0J9BRB9</accession>
<comment type="caution">
    <text evidence="2">The sequence shown here is derived from an EMBL/GenBank/DDBJ whole genome shotgun (WGS) entry which is preliminary data.</text>
</comment>
<dbReference type="GO" id="GO:0003700">
    <property type="term" value="F:DNA-binding transcription factor activity"/>
    <property type="evidence" value="ECO:0007669"/>
    <property type="project" value="InterPro"/>
</dbReference>
<gene>
    <name evidence="2" type="ORF">HMPREF9470_04734</name>
</gene>
<dbReference type="SUPFAM" id="SSF46785">
    <property type="entry name" value="Winged helix' DNA-binding domain"/>
    <property type="match status" value="1"/>
</dbReference>
<dbReference type="InterPro" id="IPR036388">
    <property type="entry name" value="WH-like_DNA-bd_sf"/>
</dbReference>
<dbReference type="Proteomes" id="UP000037392">
    <property type="component" value="Unassembled WGS sequence"/>
</dbReference>
<feature type="region of interest" description="Disordered" evidence="1">
    <location>
        <begin position="74"/>
        <end position="95"/>
    </location>
</feature>
<sequence>MWQKEQVIEEFQKRGKRMTQQRRMLLEVILESDWTNCKDIYYEARKRDPNLGMATVYRTVSALEEMGVLARTYQYSSPDSPKEEEDCQQQSFVSY</sequence>
<dbReference type="AlphaFoldDB" id="A0A0J9BRB9"/>
<dbReference type="Gene3D" id="1.10.10.10">
    <property type="entry name" value="Winged helix-like DNA-binding domain superfamily/Winged helix DNA-binding domain"/>
    <property type="match status" value="1"/>
</dbReference>
<evidence type="ECO:0000256" key="1">
    <source>
        <dbReference type="SAM" id="MobiDB-lite"/>
    </source>
</evidence>
<proteinExistence type="predicted"/>
<evidence type="ECO:0000313" key="3">
    <source>
        <dbReference type="Proteomes" id="UP000037392"/>
    </source>
</evidence>
<reference evidence="2 3" key="1">
    <citation type="submission" date="2011-04" db="EMBL/GenBank/DDBJ databases">
        <title>The Genome Sequence of Clostridium citroniae WAL-19142.</title>
        <authorList>
            <consortium name="The Broad Institute Genome Sequencing Platform"/>
            <person name="Earl A."/>
            <person name="Ward D."/>
            <person name="Feldgarden M."/>
            <person name="Gevers D."/>
            <person name="Warren Y.A."/>
            <person name="Tyrrell K.L."/>
            <person name="Citron D.M."/>
            <person name="Goldstein E.J."/>
            <person name="Daigneault M."/>
            <person name="Allen-Vercoe E."/>
            <person name="Young S.K."/>
            <person name="Zeng Q."/>
            <person name="Gargeya S."/>
            <person name="Fitzgerald M."/>
            <person name="Haas B."/>
            <person name="Abouelleil A."/>
            <person name="Alvarado L."/>
            <person name="Arachchi H.M."/>
            <person name="Berlin A."/>
            <person name="Brown A."/>
            <person name="Chapman S.B."/>
            <person name="Chen Z."/>
            <person name="Dunbar C."/>
            <person name="Freedman E."/>
            <person name="Gearin G."/>
            <person name="Gellesch M."/>
            <person name="Goldberg J."/>
            <person name="Griggs A."/>
            <person name="Gujja S."/>
            <person name="Heilman E.R."/>
            <person name="Heiman D."/>
            <person name="Howarth C."/>
            <person name="Larson L."/>
            <person name="Lui A."/>
            <person name="MacDonald P.J."/>
            <person name="Mehta T."/>
            <person name="Montmayeur A."/>
            <person name="Murphy C."/>
            <person name="Neiman D."/>
            <person name="Pearson M."/>
            <person name="Priest M."/>
            <person name="Roberts A."/>
            <person name="Saif S."/>
            <person name="Shea T."/>
            <person name="Shenoy N."/>
            <person name="Sisk P."/>
            <person name="Stolte C."/>
            <person name="Sykes S."/>
            <person name="White J."/>
            <person name="Yandava C."/>
            <person name="Wortman J."/>
            <person name="Nusbaum C."/>
            <person name="Birren B."/>
        </authorList>
    </citation>
    <scope>NUCLEOTIDE SEQUENCE [LARGE SCALE GENOMIC DNA]</scope>
    <source>
        <strain evidence="2 3">WAL-19142</strain>
    </source>
</reference>
<evidence type="ECO:0008006" key="4">
    <source>
        <dbReference type="Google" id="ProtNLM"/>
    </source>
</evidence>
<organism evidence="2 3">
    <name type="scientific">[Clostridium] citroniae WAL-19142</name>
    <dbReference type="NCBI Taxonomy" id="742734"/>
    <lineage>
        <taxon>Bacteria</taxon>
        <taxon>Bacillati</taxon>
        <taxon>Bacillota</taxon>
        <taxon>Clostridia</taxon>
        <taxon>Lachnospirales</taxon>
        <taxon>Lachnospiraceae</taxon>
        <taxon>Enterocloster</taxon>
    </lineage>
</organism>
<dbReference type="GeneID" id="93164322"/>
<dbReference type="Pfam" id="PF01475">
    <property type="entry name" value="FUR"/>
    <property type="match status" value="1"/>
</dbReference>
<dbReference type="EMBL" id="ADLK01000036">
    <property type="protein sequence ID" value="KMW14704.1"/>
    <property type="molecule type" value="Genomic_DNA"/>
</dbReference>
<dbReference type="InterPro" id="IPR036390">
    <property type="entry name" value="WH_DNA-bd_sf"/>
</dbReference>
<protein>
    <recommendedName>
        <fullName evidence="4">Ferric uptake regulation protein</fullName>
    </recommendedName>
</protein>
<name>A0A0J9BRB9_9FIRM</name>
<dbReference type="PATRIC" id="fig|742734.4.peg.5070"/>
<dbReference type="OrthoDB" id="8659436at2"/>
<dbReference type="RefSeq" id="WP_007859901.1">
    <property type="nucleotide sequence ID" value="NZ_KQ235883.1"/>
</dbReference>
<evidence type="ECO:0000313" key="2">
    <source>
        <dbReference type="EMBL" id="KMW14704.1"/>
    </source>
</evidence>
<dbReference type="InterPro" id="IPR002481">
    <property type="entry name" value="FUR"/>
</dbReference>